<dbReference type="Proteomes" id="UP000223968">
    <property type="component" value="Unassembled WGS sequence"/>
</dbReference>
<sequence length="93" mass="10128">MFAPNEHSELVAYEHPLVKEVLDQGSTSHHYTDQTLGSQIASLFMGGILQPQPQHHRMMFLGPSETPQGLLFVEADAGNFASISRPARGGVVN</sequence>
<protein>
    <submittedName>
        <fullName evidence="1">Uncharacterized protein</fullName>
    </submittedName>
</protein>
<organism evidence="1 2">
    <name type="scientific">Helicocarpus griseus UAMH5409</name>
    <dbReference type="NCBI Taxonomy" id="1447875"/>
    <lineage>
        <taxon>Eukaryota</taxon>
        <taxon>Fungi</taxon>
        <taxon>Dikarya</taxon>
        <taxon>Ascomycota</taxon>
        <taxon>Pezizomycotina</taxon>
        <taxon>Eurotiomycetes</taxon>
        <taxon>Eurotiomycetidae</taxon>
        <taxon>Onygenales</taxon>
        <taxon>Ajellomycetaceae</taxon>
        <taxon>Helicocarpus</taxon>
    </lineage>
</organism>
<reference evidence="1 2" key="1">
    <citation type="submission" date="2017-10" db="EMBL/GenBank/DDBJ databases">
        <title>Comparative genomics in systemic dimorphic fungi from Ajellomycetaceae.</title>
        <authorList>
            <person name="Munoz J.F."/>
            <person name="Mcewen J.G."/>
            <person name="Clay O.K."/>
            <person name="Cuomo C.A."/>
        </authorList>
    </citation>
    <scope>NUCLEOTIDE SEQUENCE [LARGE SCALE GENOMIC DNA]</scope>
    <source>
        <strain evidence="1 2">UAMH5409</strain>
    </source>
</reference>
<evidence type="ECO:0000313" key="1">
    <source>
        <dbReference type="EMBL" id="PGH08823.1"/>
    </source>
</evidence>
<gene>
    <name evidence="1" type="ORF">AJ79_05827</name>
</gene>
<keyword evidence="2" id="KW-1185">Reference proteome</keyword>
<dbReference type="OrthoDB" id="1668230at2759"/>
<accession>A0A2B7XJ82</accession>
<evidence type="ECO:0000313" key="2">
    <source>
        <dbReference type="Proteomes" id="UP000223968"/>
    </source>
</evidence>
<proteinExistence type="predicted"/>
<dbReference type="AlphaFoldDB" id="A0A2B7XJ82"/>
<name>A0A2B7XJ82_9EURO</name>
<comment type="caution">
    <text evidence="1">The sequence shown here is derived from an EMBL/GenBank/DDBJ whole genome shotgun (WGS) entry which is preliminary data.</text>
</comment>
<dbReference type="EMBL" id="PDNB01000097">
    <property type="protein sequence ID" value="PGH08823.1"/>
    <property type="molecule type" value="Genomic_DNA"/>
</dbReference>